<keyword evidence="6" id="KW-0804">Transcription</keyword>
<dbReference type="EMBL" id="MU001778">
    <property type="protein sequence ID" value="KAF2798705.1"/>
    <property type="molecule type" value="Genomic_DNA"/>
</dbReference>
<keyword evidence="3" id="KW-0862">Zinc</keyword>
<dbReference type="CDD" id="cd00067">
    <property type="entry name" value="GAL4"/>
    <property type="match status" value="1"/>
</dbReference>
<dbReference type="InterPro" id="IPR036864">
    <property type="entry name" value="Zn2-C6_fun-type_DNA-bd_sf"/>
</dbReference>
<dbReference type="PROSITE" id="PS50048">
    <property type="entry name" value="ZN2_CY6_FUNGAL_2"/>
    <property type="match status" value="1"/>
</dbReference>
<keyword evidence="2" id="KW-0479">Metal-binding</keyword>
<evidence type="ECO:0000313" key="9">
    <source>
        <dbReference type="EMBL" id="KAF2798705.1"/>
    </source>
</evidence>
<dbReference type="SUPFAM" id="SSF57701">
    <property type="entry name" value="Zn2/Cys6 DNA-binding domain"/>
    <property type="match status" value="1"/>
</dbReference>
<dbReference type="PANTHER" id="PTHR47782:SF12">
    <property type="entry name" value="ZN(II)2CYS6 TRANSCRIPTION FACTOR (EUROFUNG)"/>
    <property type="match status" value="1"/>
</dbReference>
<organism evidence="9 10">
    <name type="scientific">Melanomma pulvis-pyrius CBS 109.77</name>
    <dbReference type="NCBI Taxonomy" id="1314802"/>
    <lineage>
        <taxon>Eukaryota</taxon>
        <taxon>Fungi</taxon>
        <taxon>Dikarya</taxon>
        <taxon>Ascomycota</taxon>
        <taxon>Pezizomycotina</taxon>
        <taxon>Dothideomycetes</taxon>
        <taxon>Pleosporomycetidae</taxon>
        <taxon>Pleosporales</taxon>
        <taxon>Melanommataceae</taxon>
        <taxon>Melanomma</taxon>
    </lineage>
</organism>
<dbReference type="Proteomes" id="UP000799757">
    <property type="component" value="Unassembled WGS sequence"/>
</dbReference>
<dbReference type="PANTHER" id="PTHR47782">
    <property type="entry name" value="ZN(II)2CYS6 TRANSCRIPTION FACTOR (EUROFUNG)-RELATED"/>
    <property type="match status" value="1"/>
</dbReference>
<dbReference type="Gene3D" id="4.10.240.10">
    <property type="entry name" value="Zn(2)-C6 fungal-type DNA-binding domain"/>
    <property type="match status" value="1"/>
</dbReference>
<dbReference type="InterPro" id="IPR052202">
    <property type="entry name" value="Yeast_MetPath_Reg"/>
</dbReference>
<dbReference type="CDD" id="cd12148">
    <property type="entry name" value="fungal_TF_MHR"/>
    <property type="match status" value="2"/>
</dbReference>
<keyword evidence="7" id="KW-0539">Nucleus</keyword>
<sequence length="899" mass="102165">MPSDARMVEPDLEIHHQRKADLFLSHVQLSRLQSEIHGVQFFDQILPEDTPDYGDWICKMENSVQEWQERLSSDGDIPGWSINAANHCRLLLYRPCSRNIVPSESGLRAASSVSIRTINGYWALVQAGSLIFSFQYVFNVFQAGMVLLYALGDHGPIELGFALEEEANEAIGLLVPLFDALSAKWPAATDTGHYVKELKDIIQGNLDAEPMPGRSAYDINLIAELDFMVTQRRIHSVYHRNIEVLRPDEMMNWDLSPWAHAESLTPLRDELWQEIFNTGFEFLADDALVCLEDEHSSELDSIMITDPSLKSNMEPESAIDVELLFHSLPACGFCRGQHIRCDRKFPSCGACAKSNRECVFYDAVLQRDILRNHVYDLYERFKAITGETTTNFPRHNSGAEPPAGQSLSHGVFVPCYMAESRKSGPKSVYEEWDQIFVGLNNWYFGPASAFVWLEHALSFNPESVPPPHNYEEWKTQLSLSLIPHFSDLPLPPRSVSTALFALFARSMNVFYPTVSDPYMDTLIINAYSNQESPMATHEEDIFYLILAIGSKLSMKSDPGLALGPQVYFHKATYHPERSRDGWLHLDQLLLLQRNLLICTYLLLSPAAGDIWRNLGFAIRLYFDLSHRPSTNDDMNEGLMCMLFRTLYTLECQVSIAFGRPSLLVIGDKLRIEMTEPMSGTVEERISCYSYRISLLKMQIHSYMLSNLSKQPLQTVAREIVQTYRLELKAWLTDWKEEVVPMIESDPAKATNSRLVLDSWADLNYHHAELLLNQLPPTNQTAEALLNCHLLVRSCSALARHQQKSLLPRGTAEYEQQRLPIFPLSWTTAHLIFSIGLNLRLWGFQRGATADSEKRLGISRRCLTLLALLEGDPMMLSTGFSVILEGLLYEDEVHGDSRWV</sequence>
<proteinExistence type="predicted"/>
<evidence type="ECO:0000256" key="6">
    <source>
        <dbReference type="ARBA" id="ARBA00023163"/>
    </source>
</evidence>
<evidence type="ECO:0000256" key="7">
    <source>
        <dbReference type="ARBA" id="ARBA00023242"/>
    </source>
</evidence>
<dbReference type="GO" id="GO:0043565">
    <property type="term" value="F:sequence-specific DNA binding"/>
    <property type="evidence" value="ECO:0007669"/>
    <property type="project" value="TreeGrafter"/>
</dbReference>
<dbReference type="GO" id="GO:0005634">
    <property type="term" value="C:nucleus"/>
    <property type="evidence" value="ECO:0007669"/>
    <property type="project" value="UniProtKB-SubCell"/>
</dbReference>
<dbReference type="OrthoDB" id="2399539at2759"/>
<dbReference type="Pfam" id="PF04082">
    <property type="entry name" value="Fungal_trans"/>
    <property type="match status" value="1"/>
</dbReference>
<evidence type="ECO:0000259" key="8">
    <source>
        <dbReference type="PROSITE" id="PS50048"/>
    </source>
</evidence>
<dbReference type="SMART" id="SM00066">
    <property type="entry name" value="GAL4"/>
    <property type="match status" value="1"/>
</dbReference>
<evidence type="ECO:0000256" key="4">
    <source>
        <dbReference type="ARBA" id="ARBA00023015"/>
    </source>
</evidence>
<accession>A0A6A6XRT1</accession>
<comment type="subcellular location">
    <subcellularLocation>
        <location evidence="1">Nucleus</location>
    </subcellularLocation>
</comment>
<feature type="domain" description="Zn(2)-C6 fungal-type" evidence="8">
    <location>
        <begin position="330"/>
        <end position="360"/>
    </location>
</feature>
<evidence type="ECO:0000256" key="1">
    <source>
        <dbReference type="ARBA" id="ARBA00004123"/>
    </source>
</evidence>
<keyword evidence="10" id="KW-1185">Reference proteome</keyword>
<dbReference type="InterPro" id="IPR007219">
    <property type="entry name" value="XnlR_reg_dom"/>
</dbReference>
<dbReference type="GO" id="GO:0000981">
    <property type="term" value="F:DNA-binding transcription factor activity, RNA polymerase II-specific"/>
    <property type="evidence" value="ECO:0007669"/>
    <property type="project" value="InterPro"/>
</dbReference>
<evidence type="ECO:0000256" key="3">
    <source>
        <dbReference type="ARBA" id="ARBA00022833"/>
    </source>
</evidence>
<dbReference type="GO" id="GO:0045944">
    <property type="term" value="P:positive regulation of transcription by RNA polymerase II"/>
    <property type="evidence" value="ECO:0007669"/>
    <property type="project" value="TreeGrafter"/>
</dbReference>
<evidence type="ECO:0000256" key="5">
    <source>
        <dbReference type="ARBA" id="ARBA00023125"/>
    </source>
</evidence>
<dbReference type="GO" id="GO:0008270">
    <property type="term" value="F:zinc ion binding"/>
    <property type="evidence" value="ECO:0007669"/>
    <property type="project" value="InterPro"/>
</dbReference>
<dbReference type="Pfam" id="PF00172">
    <property type="entry name" value="Zn_clus"/>
    <property type="match status" value="1"/>
</dbReference>
<reference evidence="9" key="1">
    <citation type="journal article" date="2020" name="Stud. Mycol.">
        <title>101 Dothideomycetes genomes: a test case for predicting lifestyles and emergence of pathogens.</title>
        <authorList>
            <person name="Haridas S."/>
            <person name="Albert R."/>
            <person name="Binder M."/>
            <person name="Bloem J."/>
            <person name="Labutti K."/>
            <person name="Salamov A."/>
            <person name="Andreopoulos B."/>
            <person name="Baker S."/>
            <person name="Barry K."/>
            <person name="Bills G."/>
            <person name="Bluhm B."/>
            <person name="Cannon C."/>
            <person name="Castanera R."/>
            <person name="Culley D."/>
            <person name="Daum C."/>
            <person name="Ezra D."/>
            <person name="Gonzalez J."/>
            <person name="Henrissat B."/>
            <person name="Kuo A."/>
            <person name="Liang C."/>
            <person name="Lipzen A."/>
            <person name="Lutzoni F."/>
            <person name="Magnuson J."/>
            <person name="Mondo S."/>
            <person name="Nolan M."/>
            <person name="Ohm R."/>
            <person name="Pangilinan J."/>
            <person name="Park H.-J."/>
            <person name="Ramirez L."/>
            <person name="Alfaro M."/>
            <person name="Sun H."/>
            <person name="Tritt A."/>
            <person name="Yoshinaga Y."/>
            <person name="Zwiers L.-H."/>
            <person name="Turgeon B."/>
            <person name="Goodwin S."/>
            <person name="Spatafora J."/>
            <person name="Crous P."/>
            <person name="Grigoriev I."/>
        </authorList>
    </citation>
    <scope>NUCLEOTIDE SEQUENCE</scope>
    <source>
        <strain evidence="9">CBS 109.77</strain>
    </source>
</reference>
<dbReference type="PROSITE" id="PS00463">
    <property type="entry name" value="ZN2_CY6_FUNGAL_1"/>
    <property type="match status" value="1"/>
</dbReference>
<keyword evidence="4" id="KW-0805">Transcription regulation</keyword>
<name>A0A6A6XRT1_9PLEO</name>
<protein>
    <recommendedName>
        <fullName evidence="8">Zn(2)-C6 fungal-type domain-containing protein</fullName>
    </recommendedName>
</protein>
<evidence type="ECO:0000256" key="2">
    <source>
        <dbReference type="ARBA" id="ARBA00022723"/>
    </source>
</evidence>
<evidence type="ECO:0000313" key="10">
    <source>
        <dbReference type="Proteomes" id="UP000799757"/>
    </source>
</evidence>
<dbReference type="AlphaFoldDB" id="A0A6A6XRT1"/>
<dbReference type="InterPro" id="IPR001138">
    <property type="entry name" value="Zn2Cys6_DnaBD"/>
</dbReference>
<keyword evidence="5" id="KW-0238">DNA-binding</keyword>
<gene>
    <name evidence="9" type="ORF">K505DRAFT_96146</name>
</gene>